<feature type="region of interest" description="Disordered" evidence="1">
    <location>
        <begin position="665"/>
        <end position="1411"/>
    </location>
</feature>
<keyword evidence="2" id="KW-1133">Transmembrane helix</keyword>
<feature type="compositionally biased region" description="Acidic residues" evidence="1">
    <location>
        <begin position="1141"/>
        <end position="1154"/>
    </location>
</feature>
<feature type="compositionally biased region" description="Basic residues" evidence="1">
    <location>
        <begin position="108"/>
        <end position="118"/>
    </location>
</feature>
<feature type="compositionally biased region" description="Basic and acidic residues" evidence="1">
    <location>
        <begin position="37"/>
        <end position="58"/>
    </location>
</feature>
<dbReference type="KEGG" id="ksn:43589232"/>
<keyword evidence="2" id="KW-0472">Membrane</keyword>
<feature type="transmembrane region" description="Helical" evidence="2">
    <location>
        <begin position="2189"/>
        <end position="2211"/>
    </location>
</feature>
<feature type="compositionally biased region" description="Basic and acidic residues" evidence="1">
    <location>
        <begin position="1670"/>
        <end position="1681"/>
    </location>
</feature>
<feature type="transmembrane region" description="Helical" evidence="2">
    <location>
        <begin position="2231"/>
        <end position="2249"/>
    </location>
</feature>
<feature type="compositionally biased region" description="Basic and acidic residues" evidence="1">
    <location>
        <begin position="1493"/>
        <end position="1505"/>
    </location>
</feature>
<feature type="compositionally biased region" description="Basic and acidic residues" evidence="1">
    <location>
        <begin position="1270"/>
        <end position="1282"/>
    </location>
</feature>
<feature type="region of interest" description="Disordered" evidence="1">
    <location>
        <begin position="632"/>
        <end position="653"/>
    </location>
</feature>
<sequence>MVSPTVAVREAIIPVSLVLGAIFISLIHFTVGRARRNRAERDRARNVKDGGKGSHQGDDDGGGDEDEGDDGNKGGKRGRKDKKDKNESRNTRDDGKSDPKRDKDEKDKKKKKKKKKKKDKDPKPPPGDTPPDTPPPPPPPGEDEGHKDGEDRSGQGGGGGGSGGGSDDGSGGGGESAPPTLQSGNMSSRFVMPDGTLFTVNSDPEQQYNLSYIDENVALASATGTDLPSPGSGGYGGTGGGYGGGGGGGNDNEGGGASVPPFLPAGISTPRTPSMNIPAVVGVRPDADDGRDPIAIPRTPASLSTPIPTTPFTGASNATSFEMPAHVPQVGDVSYVVSEEGGWQPAWNYVSPAATYTTFVPNPVLSPISIKAPLSPSGTIVIPETGGEVPAPALSGEGVIPLDAVEVEESAEVRRPRRLSDILGVHGISQTLGPDSTSGDRFNPTRFGELAQPEVASESSAAVPVDLSQRSPIYLNAKYVEDPAATTAPGLETTNPNANGRIPLGVWTEPDDRKTKTDPVKERKAKPDPIKIPEPINLPPLQVSPEKVKVADTQSDKVRQTDKNAPQPIDLPILGDEEKAKVKEAKGEKEGIKLNDLGEKETGEASVKDKKKKAKVGVVDDTTADEVEVAEKKKTKEKKKGKMKSKETEKIDPNTGKKVIEKVLVPLESEDEDNDVEVVEAGRREGKDEAKVKVPKEAAQPDDVAEGTKAERKKKKEKKAVKVDKEEGEQPEIVLPDGKNATKKSKVSAEGDTGEEAKKVAAQREVRVVIENPERENVTKEEVEAGDGKKDKKEKKKDSTKDKEKKKKKKDEVADDESEEVSQDEEETDADSGKTKKKKKKARTPDRDAGEVEIKPKNKKAKAKVSAADSYDKSDDQTVSADPQALPKTKMKKKKKVKPTANGDGMLVDSDADEDDVPIYQKYKDANGQTLVRQIGPDNPDYANIKSRSKKNRKGQQVGNSNYDDDDGYGYGYGDQSMKNGKRYLKDSGRQQQADWQDFDAQKGIPRTQQQQQPYHYHNLPPSQSDPSNQNGTTSGHVLPPPAQEAEGALSVEERQALADKRLANMNKDKSKKTSRISKNPLVGVSDPAADSAEEEELEADMIVSKSGKGKSGRPLGPSTSDNEEKDDQKATRKQKAASGEGEDEVDSDESPEEVEARKEMEEKRRQAIMEKYQKATKAAPQSKPLYNKKPAGPNDKSREELEANFAHRKMQPAEPQSEEQKAVDENGVTPEPPSEEKENVVLSDPAVETKGQGGVPAQGVPSEQPVRVSRGDAPVHEKAQSRPDNAAPLVSASEESIGRNALSEGVTQHEAAREKPAPKQDQNIVMQDASPPQQPNVQLEKTEAMSNQSHDTPSSFDNDSIVEDTRLVPSNERTSRPVVSGNKSKGKDESRSQRLEDPPSISTDAPTQLERVNIGAEYKIHGEDRPVQVMSDLPKRPKRAVQELEQSIPQLNPIARKQADMGPQALEEDLSSSIGITNEIARRPDAAAQMAVRDERRENSEPIRMEPPVLERAGGSNVPIELASSKAIPQPLTSETDPADSQSGPLVVAEKPDFNYQDAADDGSAAMTRVSPPRPQRKQRLGEIIDVSELTPEEEAQMIQTDKSLNTDRDQPSSRPLAAIELAAEVSRQEIATVPVRQEAQRPTRDAEVVKTSQRRWSAQSDETIAASDDEHVAPIRMEEQVEVEGGSSMQGEAIPAGLEKDPELRRAYERKMLDRQADWEEENGVPENERLENEFRTKVEAQREFARQGGRNGNERQKVPSGKGRGGADQDDANDSGYDTAHSENDYEDINLMSPMKDGKDVFPNGRHSPTQVYMNRNQDREWNMQDLPKNRKRKDEVKDERNKTKRDVLDGPDRTDNPGDQGIPTNVFGHEGRKRKQGKKRVEEEPQVADMDTERLKRADAAERRKKDEEKVDGRKEKAPDKRKVKREQKTEQVSDEQHSGDNEFFTSSVSLAPLNLFRSSWHILKTAPFWSVFSLTSIAIYIEVTRQMYEMLLIASGSTALLAKRATSDGTPIDLELTRSWFSNLVKDMSFDASAFFLFINLWSIACLPFIAVLVHMTLESAAHPRQSSSDSESEKKPRKSFRERLRRLSYGVKDLCATIVRVIVLDQRLLGVRRLFIKTTRWTVLRSIIFVIDLAGVVIVIRQTMSLAYLFSTGSGTSFSTLPDVVMTQGSIAELAQTIDAEGMLALVNFVLFLMLVNLSVSWYSLLHPRRARARGPKGGRGIIKWTAIGVVVIAFIGCLVYFREIANLVTTETGTSSPDSGDMLLAGADLMCMVLIPAMGYVVYELDGLWRSKMQGQDLFKRLNCWRRSG</sequence>
<keyword evidence="4" id="KW-1185">Reference proteome</keyword>
<evidence type="ECO:0000256" key="2">
    <source>
        <dbReference type="SAM" id="Phobius"/>
    </source>
</evidence>
<feature type="region of interest" description="Disordered" evidence="1">
    <location>
        <begin position="1477"/>
        <end position="1615"/>
    </location>
</feature>
<feature type="compositionally biased region" description="Basic residues" evidence="1">
    <location>
        <begin position="889"/>
        <end position="898"/>
    </location>
</feature>
<feature type="compositionally biased region" description="Basic and acidic residues" evidence="1">
    <location>
        <begin position="510"/>
        <end position="531"/>
    </location>
</feature>
<feature type="transmembrane region" description="Helical" evidence="2">
    <location>
        <begin position="2269"/>
        <end position="2290"/>
    </location>
</feature>
<feature type="compositionally biased region" description="Basic and acidic residues" evidence="1">
    <location>
        <begin position="680"/>
        <end position="696"/>
    </location>
</feature>
<feature type="transmembrane region" description="Helical" evidence="2">
    <location>
        <begin position="2039"/>
        <end position="2063"/>
    </location>
</feature>
<feature type="compositionally biased region" description="Basic and acidic residues" evidence="1">
    <location>
        <begin position="1836"/>
        <end position="1860"/>
    </location>
</feature>
<feature type="compositionally biased region" description="Basic and acidic residues" evidence="1">
    <location>
        <begin position="1155"/>
        <end position="1174"/>
    </location>
</feature>
<dbReference type="EMBL" id="CP144061">
    <property type="protein sequence ID" value="WWD21531.1"/>
    <property type="molecule type" value="Genomic_DNA"/>
</dbReference>
<feature type="compositionally biased region" description="Acidic residues" evidence="1">
    <location>
        <begin position="813"/>
        <end position="830"/>
    </location>
</feature>
<feature type="compositionally biased region" description="Polar residues" evidence="1">
    <location>
        <begin position="179"/>
        <end position="188"/>
    </location>
</feature>
<organism evidence="3 4">
    <name type="scientific">Kwoniella shandongensis</name>
    <dbReference type="NCBI Taxonomy" id="1734106"/>
    <lineage>
        <taxon>Eukaryota</taxon>
        <taxon>Fungi</taxon>
        <taxon>Dikarya</taxon>
        <taxon>Basidiomycota</taxon>
        <taxon>Agaricomycotina</taxon>
        <taxon>Tremellomycetes</taxon>
        <taxon>Tremellales</taxon>
        <taxon>Cryptococcaceae</taxon>
        <taxon>Kwoniella</taxon>
    </lineage>
</organism>
<protein>
    <submittedName>
        <fullName evidence="3">Uncharacterized protein</fullName>
    </submittedName>
</protein>
<feature type="compositionally biased region" description="Basic and acidic residues" evidence="1">
    <location>
        <begin position="546"/>
        <end position="562"/>
    </location>
</feature>
<feature type="compositionally biased region" description="Pro residues" evidence="1">
    <location>
        <begin position="124"/>
        <end position="140"/>
    </location>
</feature>
<accession>A0A5M6C255</accession>
<keyword evidence="2" id="KW-0812">Transmembrane</keyword>
<evidence type="ECO:0000313" key="3">
    <source>
        <dbReference type="EMBL" id="WWD21531.1"/>
    </source>
</evidence>
<feature type="compositionally biased region" description="Basic and acidic residues" evidence="1">
    <location>
        <begin position="1729"/>
        <end position="1748"/>
    </location>
</feature>
<dbReference type="RefSeq" id="XP_031860603.1">
    <property type="nucleotide sequence ID" value="XM_032005091.1"/>
</dbReference>
<proteinExistence type="predicted"/>
<reference evidence="3" key="1">
    <citation type="submission" date="2017-08" db="EMBL/GenBank/DDBJ databases">
        <authorList>
            <person name="Cuomo C."/>
            <person name="Billmyre B."/>
            <person name="Heitman J."/>
        </authorList>
    </citation>
    <scope>NUCLEOTIDE SEQUENCE</scope>
    <source>
        <strain evidence="3">CBS 12478</strain>
    </source>
</reference>
<reference evidence="3" key="2">
    <citation type="submission" date="2024-01" db="EMBL/GenBank/DDBJ databases">
        <title>Comparative genomics of Cryptococcus and Kwoniella reveals pathogenesis evolution and contrasting modes of karyotype evolution via chromosome fusion or intercentromeric recombination.</title>
        <authorList>
            <person name="Coelho M.A."/>
            <person name="David-Palma M."/>
            <person name="Shea T."/>
            <person name="Bowers K."/>
            <person name="McGinley-Smith S."/>
            <person name="Mohammad A.W."/>
            <person name="Gnirke A."/>
            <person name="Yurkov A.M."/>
            <person name="Nowrousian M."/>
            <person name="Sun S."/>
            <person name="Cuomo C.A."/>
            <person name="Heitman J."/>
        </authorList>
    </citation>
    <scope>NUCLEOTIDE SEQUENCE</scope>
    <source>
        <strain evidence="3">CBS 12478</strain>
    </source>
</reference>
<evidence type="ECO:0000256" key="1">
    <source>
        <dbReference type="SAM" id="MobiDB-lite"/>
    </source>
</evidence>
<gene>
    <name evidence="3" type="ORF">CI109_106017</name>
</gene>
<feature type="compositionally biased region" description="Polar residues" evidence="1">
    <location>
        <begin position="1810"/>
        <end position="1819"/>
    </location>
</feature>
<feature type="compositionally biased region" description="Basic and acidic residues" evidence="1">
    <location>
        <begin position="1895"/>
        <end position="1945"/>
    </location>
</feature>
<feature type="region of interest" description="Disordered" evidence="1">
    <location>
        <begin position="1637"/>
        <end position="1704"/>
    </location>
</feature>
<feature type="region of interest" description="Disordered" evidence="1">
    <location>
        <begin position="36"/>
        <end position="202"/>
    </location>
</feature>
<feature type="compositionally biased region" description="Acidic residues" evidence="1">
    <location>
        <begin position="59"/>
        <end position="69"/>
    </location>
</feature>
<feature type="compositionally biased region" description="Polar residues" evidence="1">
    <location>
        <begin position="1021"/>
        <end position="1036"/>
    </location>
</feature>
<dbReference type="OrthoDB" id="2565306at2759"/>
<feature type="compositionally biased region" description="Basic and acidic residues" evidence="1">
    <location>
        <begin position="576"/>
        <end position="608"/>
    </location>
</feature>
<feature type="region of interest" description="Disordered" evidence="1">
    <location>
        <begin position="1424"/>
        <end position="1456"/>
    </location>
</feature>
<feature type="compositionally biased region" description="Basic and acidic residues" evidence="1">
    <location>
        <begin position="1052"/>
        <end position="1069"/>
    </location>
</feature>
<feature type="compositionally biased region" description="Basic and acidic residues" evidence="1">
    <location>
        <begin position="843"/>
        <end position="856"/>
    </location>
</feature>
<feature type="compositionally biased region" description="Basic and acidic residues" evidence="1">
    <location>
        <begin position="755"/>
        <end position="803"/>
    </location>
</feature>
<feature type="compositionally biased region" description="Acidic residues" evidence="1">
    <location>
        <begin position="668"/>
        <end position="678"/>
    </location>
</feature>
<feature type="transmembrane region" description="Helical" evidence="2">
    <location>
        <begin position="12"/>
        <end position="31"/>
    </location>
</feature>
<feature type="region of interest" description="Disordered" evidence="1">
    <location>
        <begin position="486"/>
        <end position="618"/>
    </location>
</feature>
<feature type="compositionally biased region" description="Gly residues" evidence="1">
    <location>
        <begin position="154"/>
        <end position="175"/>
    </location>
</feature>
<feature type="compositionally biased region" description="Basic and acidic residues" evidence="1">
    <location>
        <begin position="81"/>
        <end position="107"/>
    </location>
</feature>
<feature type="compositionally biased region" description="Basic and acidic residues" evidence="1">
    <location>
        <begin position="1386"/>
        <end position="1398"/>
    </location>
</feature>
<feature type="region of interest" description="Disordered" evidence="1">
    <location>
        <begin position="222"/>
        <end position="258"/>
    </location>
</feature>
<feature type="compositionally biased region" description="Polar residues" evidence="1">
    <location>
        <begin position="1652"/>
        <end position="1664"/>
    </location>
</feature>
<feature type="compositionally biased region" description="Basic and acidic residues" evidence="1">
    <location>
        <begin position="1640"/>
        <end position="1650"/>
    </location>
</feature>
<feature type="compositionally biased region" description="Polar residues" evidence="1">
    <location>
        <begin position="1532"/>
        <end position="1545"/>
    </location>
</feature>
<name>A0A5M6C255_9TREE</name>
<feature type="compositionally biased region" description="Gly residues" evidence="1">
    <location>
        <begin position="231"/>
        <end position="257"/>
    </location>
</feature>
<feature type="compositionally biased region" description="Basic and acidic residues" evidence="1">
    <location>
        <begin position="143"/>
        <end position="153"/>
    </location>
</feature>
<dbReference type="GeneID" id="43589232"/>
<dbReference type="Proteomes" id="UP000322225">
    <property type="component" value="Chromosome 11"/>
</dbReference>
<feature type="region of interest" description="Disordered" evidence="1">
    <location>
        <begin position="1716"/>
        <end position="1946"/>
    </location>
</feature>
<feature type="transmembrane region" description="Helical" evidence="2">
    <location>
        <begin position="2128"/>
        <end position="2146"/>
    </location>
</feature>
<feature type="compositionally biased region" description="Polar residues" evidence="1">
    <location>
        <begin position="1336"/>
        <end position="1359"/>
    </location>
</feature>
<evidence type="ECO:0000313" key="4">
    <source>
        <dbReference type="Proteomes" id="UP000322225"/>
    </source>
</evidence>